<proteinExistence type="predicted"/>
<evidence type="ECO:0000313" key="2">
    <source>
        <dbReference type="EMBL" id="TNN46976.1"/>
    </source>
</evidence>
<feature type="compositionally biased region" description="Basic and acidic residues" evidence="1">
    <location>
        <begin position="84"/>
        <end position="99"/>
    </location>
</feature>
<accession>A0A4Z2G073</accession>
<feature type="region of interest" description="Disordered" evidence="1">
    <location>
        <begin position="79"/>
        <end position="99"/>
    </location>
</feature>
<gene>
    <name evidence="2" type="ORF">EYF80_042825</name>
</gene>
<protein>
    <submittedName>
        <fullName evidence="2">Uncharacterized protein</fullName>
    </submittedName>
</protein>
<dbReference type="EMBL" id="SRLO01000764">
    <property type="protein sequence ID" value="TNN46976.1"/>
    <property type="molecule type" value="Genomic_DNA"/>
</dbReference>
<reference evidence="2 3" key="1">
    <citation type="submission" date="2019-03" db="EMBL/GenBank/DDBJ databases">
        <title>First draft genome of Liparis tanakae, snailfish: a comprehensive survey of snailfish specific genes.</title>
        <authorList>
            <person name="Kim W."/>
            <person name="Song I."/>
            <person name="Jeong J.-H."/>
            <person name="Kim D."/>
            <person name="Kim S."/>
            <person name="Ryu S."/>
            <person name="Song J.Y."/>
            <person name="Lee S.K."/>
        </authorList>
    </citation>
    <scope>NUCLEOTIDE SEQUENCE [LARGE SCALE GENOMIC DNA]</scope>
    <source>
        <tissue evidence="2">Muscle</tissue>
    </source>
</reference>
<sequence length="139" mass="15256">MACYRSRVGVYGLHGGTGSRGRSGVGGGDLWRSTPAFSLRSSLTAPRYAAPRGSDAHSAPPPVHRAFRSLVLTLSDSSVKRRRSEGFGRRGAAGRERDARKKAVLTYPLLIGGGAVARWRRRTKAKYLTFYLKRLHRSD</sequence>
<dbReference type="Proteomes" id="UP000314294">
    <property type="component" value="Unassembled WGS sequence"/>
</dbReference>
<organism evidence="2 3">
    <name type="scientific">Liparis tanakae</name>
    <name type="common">Tanaka's snailfish</name>
    <dbReference type="NCBI Taxonomy" id="230148"/>
    <lineage>
        <taxon>Eukaryota</taxon>
        <taxon>Metazoa</taxon>
        <taxon>Chordata</taxon>
        <taxon>Craniata</taxon>
        <taxon>Vertebrata</taxon>
        <taxon>Euteleostomi</taxon>
        <taxon>Actinopterygii</taxon>
        <taxon>Neopterygii</taxon>
        <taxon>Teleostei</taxon>
        <taxon>Neoteleostei</taxon>
        <taxon>Acanthomorphata</taxon>
        <taxon>Eupercaria</taxon>
        <taxon>Perciformes</taxon>
        <taxon>Cottioidei</taxon>
        <taxon>Cottales</taxon>
        <taxon>Liparidae</taxon>
        <taxon>Liparis</taxon>
    </lineage>
</organism>
<evidence type="ECO:0000256" key="1">
    <source>
        <dbReference type="SAM" id="MobiDB-lite"/>
    </source>
</evidence>
<evidence type="ECO:0000313" key="3">
    <source>
        <dbReference type="Proteomes" id="UP000314294"/>
    </source>
</evidence>
<keyword evidence="3" id="KW-1185">Reference proteome</keyword>
<name>A0A4Z2G073_9TELE</name>
<comment type="caution">
    <text evidence="2">The sequence shown here is derived from an EMBL/GenBank/DDBJ whole genome shotgun (WGS) entry which is preliminary data.</text>
</comment>
<dbReference type="AlphaFoldDB" id="A0A4Z2G073"/>